<dbReference type="EMBL" id="MU118045">
    <property type="protein sequence ID" value="KAF9646932.1"/>
    <property type="molecule type" value="Genomic_DNA"/>
</dbReference>
<organism evidence="1 2">
    <name type="scientific">Thelephora ganbajun</name>
    <name type="common">Ganba fungus</name>
    <dbReference type="NCBI Taxonomy" id="370292"/>
    <lineage>
        <taxon>Eukaryota</taxon>
        <taxon>Fungi</taxon>
        <taxon>Dikarya</taxon>
        <taxon>Basidiomycota</taxon>
        <taxon>Agaricomycotina</taxon>
        <taxon>Agaricomycetes</taxon>
        <taxon>Thelephorales</taxon>
        <taxon>Thelephoraceae</taxon>
        <taxon>Thelephora</taxon>
    </lineage>
</organism>
<keyword evidence="2" id="KW-1185">Reference proteome</keyword>
<proteinExistence type="predicted"/>
<comment type="caution">
    <text evidence="1">The sequence shown here is derived from an EMBL/GenBank/DDBJ whole genome shotgun (WGS) entry which is preliminary data.</text>
</comment>
<protein>
    <submittedName>
        <fullName evidence="1">Kinase-like protein</fullName>
    </submittedName>
</protein>
<reference evidence="1" key="2">
    <citation type="journal article" date="2020" name="Nat. Commun.">
        <title>Large-scale genome sequencing of mycorrhizal fungi provides insights into the early evolution of symbiotic traits.</title>
        <authorList>
            <person name="Miyauchi S."/>
            <person name="Kiss E."/>
            <person name="Kuo A."/>
            <person name="Drula E."/>
            <person name="Kohler A."/>
            <person name="Sanchez-Garcia M."/>
            <person name="Morin E."/>
            <person name="Andreopoulos B."/>
            <person name="Barry K.W."/>
            <person name="Bonito G."/>
            <person name="Buee M."/>
            <person name="Carver A."/>
            <person name="Chen C."/>
            <person name="Cichocki N."/>
            <person name="Clum A."/>
            <person name="Culley D."/>
            <person name="Crous P.W."/>
            <person name="Fauchery L."/>
            <person name="Girlanda M."/>
            <person name="Hayes R.D."/>
            <person name="Keri Z."/>
            <person name="LaButti K."/>
            <person name="Lipzen A."/>
            <person name="Lombard V."/>
            <person name="Magnuson J."/>
            <person name="Maillard F."/>
            <person name="Murat C."/>
            <person name="Nolan M."/>
            <person name="Ohm R.A."/>
            <person name="Pangilinan J."/>
            <person name="Pereira M.F."/>
            <person name="Perotto S."/>
            <person name="Peter M."/>
            <person name="Pfister S."/>
            <person name="Riley R."/>
            <person name="Sitrit Y."/>
            <person name="Stielow J.B."/>
            <person name="Szollosi G."/>
            <person name="Zifcakova L."/>
            <person name="Stursova M."/>
            <person name="Spatafora J.W."/>
            <person name="Tedersoo L."/>
            <person name="Vaario L.M."/>
            <person name="Yamada A."/>
            <person name="Yan M."/>
            <person name="Wang P."/>
            <person name="Xu J."/>
            <person name="Bruns T."/>
            <person name="Baldrian P."/>
            <person name="Vilgalys R."/>
            <person name="Dunand C."/>
            <person name="Henrissat B."/>
            <person name="Grigoriev I.V."/>
            <person name="Hibbett D."/>
            <person name="Nagy L.G."/>
            <person name="Martin F.M."/>
        </authorList>
    </citation>
    <scope>NUCLEOTIDE SEQUENCE</scope>
    <source>
        <strain evidence="1">P2</strain>
    </source>
</reference>
<reference evidence="1" key="1">
    <citation type="submission" date="2019-10" db="EMBL/GenBank/DDBJ databases">
        <authorList>
            <consortium name="DOE Joint Genome Institute"/>
            <person name="Kuo A."/>
            <person name="Miyauchi S."/>
            <person name="Kiss E."/>
            <person name="Drula E."/>
            <person name="Kohler A."/>
            <person name="Sanchez-Garcia M."/>
            <person name="Andreopoulos B."/>
            <person name="Barry K.W."/>
            <person name="Bonito G."/>
            <person name="Buee M."/>
            <person name="Carver A."/>
            <person name="Chen C."/>
            <person name="Cichocki N."/>
            <person name="Clum A."/>
            <person name="Culley D."/>
            <person name="Crous P.W."/>
            <person name="Fauchery L."/>
            <person name="Girlanda M."/>
            <person name="Hayes R."/>
            <person name="Keri Z."/>
            <person name="Labutti K."/>
            <person name="Lipzen A."/>
            <person name="Lombard V."/>
            <person name="Magnuson J."/>
            <person name="Maillard F."/>
            <person name="Morin E."/>
            <person name="Murat C."/>
            <person name="Nolan M."/>
            <person name="Ohm R."/>
            <person name="Pangilinan J."/>
            <person name="Pereira M."/>
            <person name="Perotto S."/>
            <person name="Peter M."/>
            <person name="Riley R."/>
            <person name="Sitrit Y."/>
            <person name="Stielow B."/>
            <person name="Szollosi G."/>
            <person name="Zifcakova L."/>
            <person name="Stursova M."/>
            <person name="Spatafora J.W."/>
            <person name="Tedersoo L."/>
            <person name="Vaario L.-M."/>
            <person name="Yamada A."/>
            <person name="Yan M."/>
            <person name="Wang P."/>
            <person name="Xu J."/>
            <person name="Bruns T."/>
            <person name="Baldrian P."/>
            <person name="Vilgalys R."/>
            <person name="Henrissat B."/>
            <person name="Grigoriev I.V."/>
            <person name="Hibbett D."/>
            <person name="Nagy L.G."/>
            <person name="Martin F.M."/>
        </authorList>
    </citation>
    <scope>NUCLEOTIDE SEQUENCE</scope>
    <source>
        <strain evidence="1">P2</strain>
    </source>
</reference>
<gene>
    <name evidence="1" type="ORF">BDM02DRAFT_3117888</name>
</gene>
<accession>A0ACB6ZBE3</accession>
<evidence type="ECO:0000313" key="1">
    <source>
        <dbReference type="EMBL" id="KAF9646932.1"/>
    </source>
</evidence>
<sequence length="389" mass="42438">MAPHKSGLNPTRSLGLDCNIRPAKNHGGTENPVSYFEMFMSAVIPSEHLLFNARDTLSRLLLASCDVDAPDKPQSLPSEIVLSPMYNPGTPPEYLVDAVWHLKPFLPVGCGLLGQRDLKIVGSCPVDAGGFSDLWVGERNDGTVVAVKSYRYYSSSSCLPIYLRLCKEASTCGRLNNSNNNLVSFIGVYSTCEHPFALVFEFMDHLNLGEYLRNNREIWRMKLLLEIARGLSYIHSLGIAHGNVKITNVLVGGDGRARVAGLGTASILHASVQGADVDRSFHGAAPGLIDPQRWGSTDSGVTMANDVYAFAVLAWEVFAGRSPFSNGSVVAGVHSMLNGRRLTRPNHPELSSRVWKLIKGCLKSNSTHCKTMAEVVTVFEAEVNTHQRL</sequence>
<dbReference type="Proteomes" id="UP000886501">
    <property type="component" value="Unassembled WGS sequence"/>
</dbReference>
<evidence type="ECO:0000313" key="2">
    <source>
        <dbReference type="Proteomes" id="UP000886501"/>
    </source>
</evidence>
<name>A0ACB6ZBE3_THEGA</name>